<protein>
    <submittedName>
        <fullName evidence="2">Uncharacterized protein</fullName>
    </submittedName>
</protein>
<organism evidence="2 3">
    <name type="scientific">Massariosphaeria phaeospora</name>
    <dbReference type="NCBI Taxonomy" id="100035"/>
    <lineage>
        <taxon>Eukaryota</taxon>
        <taxon>Fungi</taxon>
        <taxon>Dikarya</taxon>
        <taxon>Ascomycota</taxon>
        <taxon>Pezizomycotina</taxon>
        <taxon>Dothideomycetes</taxon>
        <taxon>Pleosporomycetidae</taxon>
        <taxon>Pleosporales</taxon>
        <taxon>Pleosporales incertae sedis</taxon>
        <taxon>Massariosphaeria</taxon>
    </lineage>
</organism>
<feature type="transmembrane region" description="Helical" evidence="1">
    <location>
        <begin position="55"/>
        <end position="76"/>
    </location>
</feature>
<keyword evidence="1" id="KW-1133">Transmembrane helix</keyword>
<keyword evidence="3" id="KW-1185">Reference proteome</keyword>
<comment type="caution">
    <text evidence="2">The sequence shown here is derived from an EMBL/GenBank/DDBJ whole genome shotgun (WGS) entry which is preliminary data.</text>
</comment>
<sequence>MTDSRPSNATGSRFSFVGEESPNNLLSDLAPLLTLFRETVTKQFLSMSFGWADNILIAVGPLGMVTIIVSAIRVGGERRLKALVGRTRESKATTEAELLTSTSDDVCELWNGQEVVRQPGRPDTTELVLV</sequence>
<dbReference type="Proteomes" id="UP000481861">
    <property type="component" value="Unassembled WGS sequence"/>
</dbReference>
<reference evidence="2 3" key="1">
    <citation type="submission" date="2020-01" db="EMBL/GenBank/DDBJ databases">
        <authorList>
            <consortium name="DOE Joint Genome Institute"/>
            <person name="Haridas S."/>
            <person name="Albert R."/>
            <person name="Binder M."/>
            <person name="Bloem J."/>
            <person name="Labutti K."/>
            <person name="Salamov A."/>
            <person name="Andreopoulos B."/>
            <person name="Baker S.E."/>
            <person name="Barry K."/>
            <person name="Bills G."/>
            <person name="Bluhm B.H."/>
            <person name="Cannon C."/>
            <person name="Castanera R."/>
            <person name="Culley D.E."/>
            <person name="Daum C."/>
            <person name="Ezra D."/>
            <person name="Gonzalez J.B."/>
            <person name="Henrissat B."/>
            <person name="Kuo A."/>
            <person name="Liang C."/>
            <person name="Lipzen A."/>
            <person name="Lutzoni F."/>
            <person name="Magnuson J."/>
            <person name="Mondo S."/>
            <person name="Nolan M."/>
            <person name="Ohm R."/>
            <person name="Pangilinan J."/>
            <person name="Park H.-J.H."/>
            <person name="Ramirez L."/>
            <person name="Alfaro M."/>
            <person name="Sun H."/>
            <person name="Tritt A."/>
            <person name="Yoshinaga Y."/>
            <person name="Zwiers L.-H.L."/>
            <person name="Turgeon B.G."/>
            <person name="Goodwin S.B."/>
            <person name="Spatafora J.W."/>
            <person name="Crous P.W."/>
            <person name="Grigoriev I.V."/>
        </authorList>
    </citation>
    <scope>NUCLEOTIDE SEQUENCE [LARGE SCALE GENOMIC DNA]</scope>
    <source>
        <strain evidence="2 3">CBS 611.86</strain>
    </source>
</reference>
<evidence type="ECO:0000256" key="1">
    <source>
        <dbReference type="SAM" id="Phobius"/>
    </source>
</evidence>
<feature type="non-terminal residue" evidence="2">
    <location>
        <position position="130"/>
    </location>
</feature>
<evidence type="ECO:0000313" key="3">
    <source>
        <dbReference type="Proteomes" id="UP000481861"/>
    </source>
</evidence>
<dbReference type="OrthoDB" id="194358at2759"/>
<gene>
    <name evidence="2" type="ORF">BDV95DRAFT_442318</name>
</gene>
<evidence type="ECO:0000313" key="2">
    <source>
        <dbReference type="EMBL" id="KAF2864661.1"/>
    </source>
</evidence>
<keyword evidence="1" id="KW-0472">Membrane</keyword>
<dbReference type="AlphaFoldDB" id="A0A7C8M1G1"/>
<keyword evidence="1" id="KW-0812">Transmembrane</keyword>
<proteinExistence type="predicted"/>
<name>A0A7C8M1G1_9PLEO</name>
<dbReference type="EMBL" id="JAADJZ010000042">
    <property type="protein sequence ID" value="KAF2864661.1"/>
    <property type="molecule type" value="Genomic_DNA"/>
</dbReference>
<accession>A0A7C8M1G1</accession>